<accession>A0A1V9EXD3</accession>
<evidence type="ECO:0000256" key="3">
    <source>
        <dbReference type="PROSITE-ProRule" id="PRU00339"/>
    </source>
</evidence>
<evidence type="ECO:0000313" key="7">
    <source>
        <dbReference type="Proteomes" id="UP000192610"/>
    </source>
</evidence>
<evidence type="ECO:0000256" key="5">
    <source>
        <dbReference type="SAM" id="SignalP"/>
    </source>
</evidence>
<dbReference type="Proteomes" id="UP000192610">
    <property type="component" value="Unassembled WGS sequence"/>
</dbReference>
<feature type="compositionally biased region" description="Polar residues" evidence="4">
    <location>
        <begin position="189"/>
        <end position="205"/>
    </location>
</feature>
<reference evidence="7" key="1">
    <citation type="submission" date="2016-04" db="EMBL/GenBank/DDBJ databases">
        <authorList>
            <person name="Chen L."/>
            <person name="Zhuang W."/>
            <person name="Wang G."/>
        </authorList>
    </citation>
    <scope>NUCLEOTIDE SEQUENCE [LARGE SCALE GENOMIC DNA]</scope>
    <source>
        <strain evidence="7">17621</strain>
    </source>
</reference>
<dbReference type="InterPro" id="IPR011990">
    <property type="entry name" value="TPR-like_helical_dom_sf"/>
</dbReference>
<dbReference type="InterPro" id="IPR019734">
    <property type="entry name" value="TPR_rpt"/>
</dbReference>
<dbReference type="PANTHER" id="PTHR44943:SF8">
    <property type="entry name" value="TPR REPEAT-CONTAINING PROTEIN MJ0263"/>
    <property type="match status" value="1"/>
</dbReference>
<organism evidence="6 7">
    <name type="scientific">Niastella yeongjuensis</name>
    <dbReference type="NCBI Taxonomy" id="354355"/>
    <lineage>
        <taxon>Bacteria</taxon>
        <taxon>Pseudomonadati</taxon>
        <taxon>Bacteroidota</taxon>
        <taxon>Chitinophagia</taxon>
        <taxon>Chitinophagales</taxon>
        <taxon>Chitinophagaceae</taxon>
        <taxon>Niastella</taxon>
    </lineage>
</organism>
<name>A0A1V9EXD3_9BACT</name>
<protein>
    <submittedName>
        <fullName evidence="6">Uncharacterized protein</fullName>
    </submittedName>
</protein>
<dbReference type="AlphaFoldDB" id="A0A1V9EXD3"/>
<dbReference type="Pfam" id="PF13432">
    <property type="entry name" value="TPR_16"/>
    <property type="match status" value="1"/>
</dbReference>
<dbReference type="STRING" id="354355.SAMN05660816_00406"/>
<dbReference type="PROSITE" id="PS50005">
    <property type="entry name" value="TPR"/>
    <property type="match status" value="2"/>
</dbReference>
<gene>
    <name evidence="6" type="ORF">A4H97_02690</name>
</gene>
<keyword evidence="5" id="KW-0732">Signal</keyword>
<evidence type="ECO:0000256" key="1">
    <source>
        <dbReference type="ARBA" id="ARBA00022737"/>
    </source>
</evidence>
<dbReference type="SMART" id="SM00028">
    <property type="entry name" value="TPR"/>
    <property type="match status" value="3"/>
</dbReference>
<feature type="compositionally biased region" description="Basic and acidic residues" evidence="4">
    <location>
        <begin position="160"/>
        <end position="188"/>
    </location>
</feature>
<dbReference type="SUPFAM" id="SSF48452">
    <property type="entry name" value="TPR-like"/>
    <property type="match status" value="1"/>
</dbReference>
<dbReference type="RefSeq" id="WP_081199138.1">
    <property type="nucleotide sequence ID" value="NZ_FOCZ01000001.1"/>
</dbReference>
<evidence type="ECO:0000313" key="6">
    <source>
        <dbReference type="EMBL" id="OQP50762.1"/>
    </source>
</evidence>
<evidence type="ECO:0000256" key="4">
    <source>
        <dbReference type="SAM" id="MobiDB-lite"/>
    </source>
</evidence>
<dbReference type="OrthoDB" id="1525165at2"/>
<evidence type="ECO:0000256" key="2">
    <source>
        <dbReference type="ARBA" id="ARBA00022803"/>
    </source>
</evidence>
<feature type="repeat" description="TPR" evidence="3">
    <location>
        <begin position="21"/>
        <end position="54"/>
    </location>
</feature>
<dbReference type="Gene3D" id="1.25.40.10">
    <property type="entry name" value="Tetratricopeptide repeat domain"/>
    <property type="match status" value="1"/>
</dbReference>
<dbReference type="EMBL" id="LVXG01000012">
    <property type="protein sequence ID" value="OQP50762.1"/>
    <property type="molecule type" value="Genomic_DNA"/>
</dbReference>
<sequence>MKKLLYISLILLPVLVKAQDENAAIREGNKLYHKRQFEKAMPAYQKAVEQNPKNVTARYNLANARFRTGNMPDAEKSYDELIDNTTENKYREKGFYNKGVSLTKQQKLQESIDAYKNALKLDPTDEDARFNLQKALTEQKKQNQSQQQQQKQQQQKQQKQKPENNKLDKKKIEQYLKSLEQKEQDVQRKMQQNRARSVTQPEKDW</sequence>
<keyword evidence="2 3" id="KW-0802">TPR repeat</keyword>
<feature type="region of interest" description="Disordered" evidence="4">
    <location>
        <begin position="137"/>
        <end position="205"/>
    </location>
</feature>
<proteinExistence type="predicted"/>
<comment type="caution">
    <text evidence="6">The sequence shown here is derived from an EMBL/GenBank/DDBJ whole genome shotgun (WGS) entry which is preliminary data.</text>
</comment>
<feature type="compositionally biased region" description="Low complexity" evidence="4">
    <location>
        <begin position="142"/>
        <end position="157"/>
    </location>
</feature>
<feature type="repeat" description="TPR" evidence="3">
    <location>
        <begin position="92"/>
        <end position="125"/>
    </location>
</feature>
<feature type="signal peptide" evidence="5">
    <location>
        <begin position="1"/>
        <end position="18"/>
    </location>
</feature>
<dbReference type="InterPro" id="IPR051685">
    <property type="entry name" value="Ycf3/AcsC/BcsC/TPR_MFPF"/>
</dbReference>
<dbReference type="PANTHER" id="PTHR44943">
    <property type="entry name" value="CELLULOSE SYNTHASE OPERON PROTEIN C"/>
    <property type="match status" value="1"/>
</dbReference>
<keyword evidence="7" id="KW-1185">Reference proteome</keyword>
<feature type="chain" id="PRO_5010718850" evidence="5">
    <location>
        <begin position="19"/>
        <end position="205"/>
    </location>
</feature>
<keyword evidence="1" id="KW-0677">Repeat</keyword>
<dbReference type="Pfam" id="PF00515">
    <property type="entry name" value="TPR_1"/>
    <property type="match status" value="1"/>
</dbReference>